<name>A0A1F5E912_9BACT</name>
<evidence type="ECO:0000313" key="1">
    <source>
        <dbReference type="EMBL" id="OGD63907.1"/>
    </source>
</evidence>
<dbReference type="STRING" id="1797457.A2160_01670"/>
<protein>
    <submittedName>
        <fullName evidence="1">Uncharacterized protein</fullName>
    </submittedName>
</protein>
<dbReference type="Proteomes" id="UP000177006">
    <property type="component" value="Unassembled WGS sequence"/>
</dbReference>
<organism evidence="1 2">
    <name type="scientific">Candidatus Beckwithbacteria bacterium RBG_13_42_9</name>
    <dbReference type="NCBI Taxonomy" id="1797457"/>
    <lineage>
        <taxon>Bacteria</taxon>
        <taxon>Candidatus Beckwithiibacteriota</taxon>
    </lineage>
</organism>
<accession>A0A1F5E912</accession>
<evidence type="ECO:0000313" key="2">
    <source>
        <dbReference type="Proteomes" id="UP000177006"/>
    </source>
</evidence>
<proteinExistence type="predicted"/>
<comment type="caution">
    <text evidence="1">The sequence shown here is derived from an EMBL/GenBank/DDBJ whole genome shotgun (WGS) entry which is preliminary data.</text>
</comment>
<gene>
    <name evidence="1" type="ORF">A2160_01670</name>
</gene>
<sequence>MAEKISTYHINAGLFANLGPVKIGERVQMAKVQIDSVGARILQTAGITGETARLVLGGPSADLLVGINVAGFVLSESQFRVAGDLNTLDDNIRFQWQYEGGGLQVGVQLDPLKRTGQALILASKSLLATQRVTVELGKTPVTYQVVLV</sequence>
<dbReference type="AlphaFoldDB" id="A0A1F5E912"/>
<reference evidence="1 2" key="1">
    <citation type="journal article" date="2016" name="Nat. Commun.">
        <title>Thousands of microbial genomes shed light on interconnected biogeochemical processes in an aquifer system.</title>
        <authorList>
            <person name="Anantharaman K."/>
            <person name="Brown C.T."/>
            <person name="Hug L.A."/>
            <person name="Sharon I."/>
            <person name="Castelle C.J."/>
            <person name="Probst A.J."/>
            <person name="Thomas B.C."/>
            <person name="Singh A."/>
            <person name="Wilkins M.J."/>
            <person name="Karaoz U."/>
            <person name="Brodie E.L."/>
            <person name="Williams K.H."/>
            <person name="Hubbard S.S."/>
            <person name="Banfield J.F."/>
        </authorList>
    </citation>
    <scope>NUCLEOTIDE SEQUENCE [LARGE SCALE GENOMIC DNA]</scope>
</reference>
<dbReference type="EMBL" id="MEZK01000003">
    <property type="protein sequence ID" value="OGD63907.1"/>
    <property type="molecule type" value="Genomic_DNA"/>
</dbReference>